<protein>
    <submittedName>
        <fullName evidence="1">Uncharacterized protein</fullName>
    </submittedName>
</protein>
<dbReference type="PaxDb" id="1435377-SUSAZ_07700"/>
<sequence length="61" mass="7091">MDCYVYYENRKCVEICGKVVCDKATVEDYGSICEKCANGDKKSCIELYNRFGCWSITGWWL</sequence>
<name>A0A0U3FAN7_9CREN</name>
<accession>A0A0U3FAN7</accession>
<proteinExistence type="predicted"/>
<organism evidence="1 4">
    <name type="scientific">Sulfolobus acidocaldarius</name>
    <dbReference type="NCBI Taxonomy" id="2285"/>
    <lineage>
        <taxon>Archaea</taxon>
        <taxon>Thermoproteota</taxon>
        <taxon>Thermoprotei</taxon>
        <taxon>Sulfolobales</taxon>
        <taxon>Sulfolobaceae</taxon>
        <taxon>Sulfolobus</taxon>
    </lineage>
</organism>
<dbReference type="EMBL" id="CP013694">
    <property type="protein sequence ID" value="ALU30234.1"/>
    <property type="molecule type" value="Genomic_DNA"/>
</dbReference>
<dbReference type="OrthoDB" id="32873at2157"/>
<dbReference type="RefSeq" id="WP_011278439.1">
    <property type="nucleotide sequence ID" value="NZ_BHWZ01000004.1"/>
</dbReference>
<reference evidence="3 4" key="1">
    <citation type="submission" date="2015-12" db="EMBL/GenBank/DDBJ databases">
        <title>A stable core within a dynamic pangenome in Sulfolobus acidocaldarius.</title>
        <authorList>
            <person name="Anderson R."/>
            <person name="Kouris A."/>
            <person name="Seward C."/>
            <person name="Campbell K."/>
            <person name="Whitaker R."/>
        </authorList>
    </citation>
    <scope>NUCLEOTIDE SEQUENCE [LARGE SCALE GENOMIC DNA]</scope>
    <source>
        <strain evidence="1 4">GG12-C01-09</strain>
        <strain evidence="2 3">NG05B_CO5_07</strain>
    </source>
</reference>
<dbReference type="GeneID" id="14552118"/>
<dbReference type="AlphaFoldDB" id="A0A0U3FAN7"/>
<dbReference type="OMA" id="DYGSICE"/>
<dbReference type="EMBL" id="CP013695">
    <property type="protein sequence ID" value="ALU30949.1"/>
    <property type="molecule type" value="Genomic_DNA"/>
</dbReference>
<evidence type="ECO:0000313" key="1">
    <source>
        <dbReference type="EMBL" id="ALU30234.1"/>
    </source>
</evidence>
<evidence type="ECO:0000313" key="2">
    <source>
        <dbReference type="EMBL" id="ALU30949.1"/>
    </source>
</evidence>
<gene>
    <name evidence="1" type="ORF">ATY89_09980</name>
    <name evidence="2" type="ORF">ATZ20_01535</name>
</gene>
<dbReference type="Proteomes" id="UP000060043">
    <property type="component" value="Chromosome"/>
</dbReference>
<evidence type="ECO:0000313" key="3">
    <source>
        <dbReference type="Proteomes" id="UP000060043"/>
    </source>
</evidence>
<dbReference type="Proteomes" id="UP000065473">
    <property type="component" value="Chromosome"/>
</dbReference>
<evidence type="ECO:0000313" key="4">
    <source>
        <dbReference type="Proteomes" id="UP000065473"/>
    </source>
</evidence>